<sequence>MCGLCGTLGREDHWTTDGHTAADTAARRRERYRRIAQANRILGLSRLRLEDFQGASYVLSSATGKQEMVSDLGALWRQADALSGARLDPLDPDLLERLQQGMPA</sequence>
<organism evidence="1 2">
    <name type="scientific">Marinobacterium rhizophilum</name>
    <dbReference type="NCBI Taxonomy" id="420402"/>
    <lineage>
        <taxon>Bacteria</taxon>
        <taxon>Pseudomonadati</taxon>
        <taxon>Pseudomonadota</taxon>
        <taxon>Gammaproteobacteria</taxon>
        <taxon>Oceanospirillales</taxon>
        <taxon>Oceanospirillaceae</taxon>
        <taxon>Marinobacterium</taxon>
    </lineage>
</organism>
<protein>
    <submittedName>
        <fullName evidence="1">Uncharacterized protein</fullName>
    </submittedName>
</protein>
<gene>
    <name evidence="1" type="ORF">KDW95_21150</name>
</gene>
<accession>A0ABY5HHA2</accession>
<evidence type="ECO:0000313" key="2">
    <source>
        <dbReference type="Proteomes" id="UP001058461"/>
    </source>
</evidence>
<keyword evidence="2" id="KW-1185">Reference proteome</keyword>
<dbReference type="Proteomes" id="UP001058461">
    <property type="component" value="Chromosome"/>
</dbReference>
<proteinExistence type="predicted"/>
<reference evidence="1" key="1">
    <citation type="submission" date="2021-04" db="EMBL/GenBank/DDBJ databases">
        <title>Oceanospirillales bacteria with DddD are important DMSP degraders in coastal seawater.</title>
        <authorList>
            <person name="Liu J."/>
        </authorList>
    </citation>
    <scope>NUCLEOTIDE SEQUENCE</scope>
    <source>
        <strain evidence="1">D13-1</strain>
    </source>
</reference>
<dbReference type="RefSeq" id="WP_255853767.1">
    <property type="nucleotide sequence ID" value="NZ_CP073347.1"/>
</dbReference>
<dbReference type="EMBL" id="CP073347">
    <property type="protein sequence ID" value="UTW11727.1"/>
    <property type="molecule type" value="Genomic_DNA"/>
</dbReference>
<evidence type="ECO:0000313" key="1">
    <source>
        <dbReference type="EMBL" id="UTW11727.1"/>
    </source>
</evidence>
<name>A0ABY5HHA2_9GAMM</name>